<feature type="region of interest" description="Disordered" evidence="12">
    <location>
        <begin position="1"/>
        <end position="24"/>
    </location>
</feature>
<dbReference type="InterPro" id="IPR016156">
    <property type="entry name" value="FAD/NAD-linked_Rdtase_dimer_sf"/>
</dbReference>
<dbReference type="PROSITE" id="PS00076">
    <property type="entry name" value="PYRIDINE_REDOX_1"/>
    <property type="match status" value="1"/>
</dbReference>
<protein>
    <submittedName>
        <fullName evidence="15">Pyruvate/2-oxoglutarate dehydrogenase complex, dihydrolipoamide dehydrogenase (E3) component</fullName>
    </submittedName>
</protein>
<comment type="caution">
    <text evidence="15">The sequence shown here is derived from an EMBL/GenBank/DDBJ whole genome shotgun (WGS) entry which is preliminary data.</text>
</comment>
<keyword evidence="9" id="KW-0547">Nucleotide-binding</keyword>
<dbReference type="Pfam" id="PF07992">
    <property type="entry name" value="Pyr_redox_2"/>
    <property type="match status" value="1"/>
</dbReference>
<dbReference type="SUPFAM" id="SSF55424">
    <property type="entry name" value="FAD/NAD-linked reductases, dimerisation (C-terminal) domain"/>
    <property type="match status" value="1"/>
</dbReference>
<keyword evidence="3 11" id="KW-0285">Flavoprotein</keyword>
<organism evidence="15 16">
    <name type="scientific">Pseudomonas citronellolis</name>
    <dbReference type="NCBI Taxonomy" id="53408"/>
    <lineage>
        <taxon>Bacteria</taxon>
        <taxon>Pseudomonadati</taxon>
        <taxon>Pseudomonadota</taxon>
        <taxon>Gammaproteobacteria</taxon>
        <taxon>Pseudomonadales</taxon>
        <taxon>Pseudomonadaceae</taxon>
        <taxon>Pseudomonas</taxon>
    </lineage>
</organism>
<feature type="binding site" evidence="9">
    <location>
        <position position="337"/>
    </location>
    <ligand>
        <name>FAD</name>
        <dbReference type="ChEBI" id="CHEBI:57692"/>
    </ligand>
</feature>
<keyword evidence="16" id="KW-1185">Reference proteome</keyword>
<dbReference type="AlphaFoldDB" id="A0AAQ1HUA8"/>
<evidence type="ECO:0000256" key="7">
    <source>
        <dbReference type="ARBA" id="ARBA00023157"/>
    </source>
</evidence>
<evidence type="ECO:0000259" key="14">
    <source>
        <dbReference type="Pfam" id="PF07992"/>
    </source>
</evidence>
<keyword evidence="4 9" id="KW-0274">FAD</keyword>
<name>A0AAQ1HUA8_9PSED</name>
<evidence type="ECO:0000313" key="16">
    <source>
        <dbReference type="Proteomes" id="UP000183385"/>
    </source>
</evidence>
<keyword evidence="9" id="KW-0520">NAD</keyword>
<evidence type="ECO:0000256" key="11">
    <source>
        <dbReference type="RuleBase" id="RU003691"/>
    </source>
</evidence>
<dbReference type="SUPFAM" id="SSF51905">
    <property type="entry name" value="FAD/NAD(P)-binding domain"/>
    <property type="match status" value="1"/>
</dbReference>
<comment type="cofactor">
    <cofactor evidence="9">
        <name>FAD</name>
        <dbReference type="ChEBI" id="CHEBI:57692"/>
    </cofactor>
    <text evidence="9">Binds 1 FAD per subunit.</text>
</comment>
<evidence type="ECO:0000256" key="5">
    <source>
        <dbReference type="ARBA" id="ARBA00022857"/>
    </source>
</evidence>
<dbReference type="GO" id="GO:0003955">
    <property type="term" value="F:NAD(P)H dehydrogenase (quinone) activity"/>
    <property type="evidence" value="ECO:0007669"/>
    <property type="project" value="TreeGrafter"/>
</dbReference>
<evidence type="ECO:0000313" key="15">
    <source>
        <dbReference type="EMBL" id="SFC85750.1"/>
    </source>
</evidence>
<keyword evidence="15" id="KW-0670">Pyruvate</keyword>
<dbReference type="InterPro" id="IPR001100">
    <property type="entry name" value="Pyr_nuc-diS_OxRdtase"/>
</dbReference>
<keyword evidence="5" id="KW-0521">NADP</keyword>
<feature type="domain" description="Pyridine nucleotide-disulphide oxidoreductase dimerisation" evidence="13">
    <location>
        <begin position="372"/>
        <end position="480"/>
    </location>
</feature>
<dbReference type="InterPro" id="IPR023753">
    <property type="entry name" value="FAD/NAD-binding_dom"/>
</dbReference>
<feature type="disulfide bond" description="Redox-active" evidence="10">
    <location>
        <begin position="71"/>
        <end position="76"/>
    </location>
</feature>
<dbReference type="Proteomes" id="UP000183385">
    <property type="component" value="Unassembled WGS sequence"/>
</dbReference>
<evidence type="ECO:0000256" key="1">
    <source>
        <dbReference type="ARBA" id="ARBA00007532"/>
    </source>
</evidence>
<dbReference type="Pfam" id="PF02852">
    <property type="entry name" value="Pyr_redox_dim"/>
    <property type="match status" value="1"/>
</dbReference>
<dbReference type="GO" id="GO:0050660">
    <property type="term" value="F:flavin adenine dinucleotide binding"/>
    <property type="evidence" value="ECO:0007669"/>
    <property type="project" value="TreeGrafter"/>
</dbReference>
<reference evidence="15 16" key="1">
    <citation type="submission" date="2016-10" db="EMBL/GenBank/DDBJ databases">
        <authorList>
            <person name="Varghese N."/>
            <person name="Submissions S."/>
        </authorList>
    </citation>
    <scope>NUCLEOTIDE SEQUENCE [LARGE SCALE GENOMIC DNA]</scope>
    <source>
        <strain evidence="15 16">LMG 18378</strain>
    </source>
</reference>
<dbReference type="PANTHER" id="PTHR43014:SF2">
    <property type="entry name" value="MERCURIC REDUCTASE"/>
    <property type="match status" value="1"/>
</dbReference>
<evidence type="ECO:0000256" key="3">
    <source>
        <dbReference type="ARBA" id="ARBA00022630"/>
    </source>
</evidence>
<dbReference type="RefSeq" id="WP_043317274.1">
    <property type="nucleotide sequence ID" value="NZ_CP101752.1"/>
</dbReference>
<dbReference type="EMBL" id="FOLS01000011">
    <property type="protein sequence ID" value="SFC85750.1"/>
    <property type="molecule type" value="Genomic_DNA"/>
</dbReference>
<evidence type="ECO:0000256" key="8">
    <source>
        <dbReference type="ARBA" id="ARBA00023284"/>
    </source>
</evidence>
<keyword evidence="7" id="KW-1015">Disulfide bond</keyword>
<feature type="binding site" evidence="9">
    <location>
        <position position="296"/>
    </location>
    <ligand>
        <name>NAD(+)</name>
        <dbReference type="ChEBI" id="CHEBI:57540"/>
    </ligand>
</feature>
<proteinExistence type="inferred from homology"/>
<evidence type="ECO:0000256" key="4">
    <source>
        <dbReference type="ARBA" id="ARBA00022827"/>
    </source>
</evidence>
<comment type="subunit">
    <text evidence="2">Homodimer.</text>
</comment>
<dbReference type="InterPro" id="IPR012999">
    <property type="entry name" value="Pyr_OxRdtase_I_AS"/>
</dbReference>
<dbReference type="InterPro" id="IPR036188">
    <property type="entry name" value="FAD/NAD-bd_sf"/>
</dbReference>
<dbReference type="GO" id="GO:0016668">
    <property type="term" value="F:oxidoreductase activity, acting on a sulfur group of donors, NAD(P) as acceptor"/>
    <property type="evidence" value="ECO:0007669"/>
    <property type="project" value="InterPro"/>
</dbReference>
<comment type="similarity">
    <text evidence="1 11">Belongs to the class-I pyridine nucleotide-disulfide oxidoreductase family.</text>
</comment>
<evidence type="ECO:0000256" key="6">
    <source>
        <dbReference type="ARBA" id="ARBA00023002"/>
    </source>
</evidence>
<feature type="domain" description="FAD/NAD(P)-binding" evidence="14">
    <location>
        <begin position="34"/>
        <end position="351"/>
    </location>
</feature>
<dbReference type="NCBIfam" id="NF004991">
    <property type="entry name" value="PRK06370.1-3"/>
    <property type="match status" value="1"/>
</dbReference>
<keyword evidence="6 11" id="KW-0560">Oxidoreductase</keyword>
<dbReference type="Gene3D" id="3.50.50.60">
    <property type="entry name" value="FAD/NAD(P)-binding domain"/>
    <property type="match status" value="2"/>
</dbReference>
<accession>A0AAQ1HUA8</accession>
<evidence type="ECO:0000256" key="10">
    <source>
        <dbReference type="PIRSR" id="PIRSR000350-4"/>
    </source>
</evidence>
<sequence>MADDDRPAQATAEAGLVANVPPPQWRNPRASGRYHLVIVGAGPAGLAAAKTALALGARVALVERRLIGGDCLNDGCVPSKTLIRTARLYAEMRDAQRCGARVPGDIQVDFAAAMARVRHIRSHLSVAESALRLRALGVELFFGEACFVGPDTLAVDGQLLRFRKALVATGARPSVPLIPGLAEAGYLTNENVFDLLDLPRRLLVIGGGPLGCELAQAFCRLGARTSIVQDLPLFLGNEERDAAQLLSDAFARDGIEVRLNTRVLGVCSVAGEKRVELLSDDYRHTLAVDTILTGIGHSPNVQGLGLEVAGIDHGAVDGIRVDDFLCTSNPNVYAAGDVCLEHKYTHTAAASAHIAVHNALFRGRRRMSALVVPWCTFTDPEIAHVGLYVREANERGIPVKTFTIPMHEVDRAVTDGETDGFVKIHVGEGSDRILGATIVARHAGDMINEVTLAMVAGIGLRSLSRVMHAYPTQAEAIRMAADAYTRTRLPARIRARLTRWLER</sequence>
<feature type="binding site" evidence="9">
    <location>
        <begin position="206"/>
        <end position="213"/>
    </location>
    <ligand>
        <name>NAD(+)</name>
        <dbReference type="ChEBI" id="CHEBI:57540"/>
    </ligand>
</feature>
<dbReference type="PANTHER" id="PTHR43014">
    <property type="entry name" value="MERCURIC REDUCTASE"/>
    <property type="match status" value="1"/>
</dbReference>
<evidence type="ECO:0000256" key="12">
    <source>
        <dbReference type="SAM" id="MobiDB-lite"/>
    </source>
</evidence>
<dbReference type="InterPro" id="IPR004099">
    <property type="entry name" value="Pyr_nucl-diS_OxRdtase_dimer"/>
</dbReference>
<evidence type="ECO:0000256" key="2">
    <source>
        <dbReference type="ARBA" id="ARBA00011738"/>
    </source>
</evidence>
<dbReference type="FunFam" id="3.30.390.30:FF:000001">
    <property type="entry name" value="Dihydrolipoyl dehydrogenase"/>
    <property type="match status" value="1"/>
</dbReference>
<dbReference type="PRINTS" id="PR00411">
    <property type="entry name" value="PNDRDTASEI"/>
</dbReference>
<dbReference type="PRINTS" id="PR00368">
    <property type="entry name" value="FADPNR"/>
</dbReference>
<dbReference type="PIRSF" id="PIRSF000350">
    <property type="entry name" value="Mercury_reductase_MerA"/>
    <property type="match status" value="1"/>
</dbReference>
<evidence type="ECO:0000256" key="9">
    <source>
        <dbReference type="PIRSR" id="PIRSR000350-3"/>
    </source>
</evidence>
<dbReference type="Gene3D" id="3.30.390.30">
    <property type="match status" value="1"/>
</dbReference>
<feature type="binding site" evidence="9">
    <location>
        <position position="80"/>
    </location>
    <ligand>
        <name>FAD</name>
        <dbReference type="ChEBI" id="CHEBI:57692"/>
    </ligand>
</feature>
<evidence type="ECO:0000259" key="13">
    <source>
        <dbReference type="Pfam" id="PF02852"/>
    </source>
</evidence>
<keyword evidence="8 11" id="KW-0676">Redox-active center</keyword>
<gene>
    <name evidence="15" type="ORF">SAMN05216577_111145</name>
</gene>